<dbReference type="InterPro" id="IPR036877">
    <property type="entry name" value="SUI1_dom_sf"/>
</dbReference>
<evidence type="ECO:0000259" key="1">
    <source>
        <dbReference type="PROSITE" id="PS50296"/>
    </source>
</evidence>
<dbReference type="Pfam" id="PF17832">
    <property type="entry name" value="Pre-PUA"/>
    <property type="match status" value="1"/>
</dbReference>
<feature type="domain" description="SUI1" evidence="1">
    <location>
        <begin position="523"/>
        <end position="591"/>
    </location>
</feature>
<dbReference type="InterPro" id="IPR048248">
    <property type="entry name" value="PUA_eIF2d-like"/>
</dbReference>
<evidence type="ECO:0000313" key="3">
    <source>
        <dbReference type="WBParaSite" id="maker-E.canG7_contigs_6402-snap-gene-0.37-mRNA-1"/>
    </source>
</evidence>
<dbReference type="InterPro" id="IPR057429">
    <property type="entry name" value="WH_eIF2D"/>
</dbReference>
<dbReference type="PANTHER" id="PTHR12217">
    <property type="entry name" value="EUKARYOTIC TRANSLATION INITIATION FACTOR 2D"/>
    <property type="match status" value="1"/>
</dbReference>
<dbReference type="Pfam" id="PF26292">
    <property type="entry name" value="PUA_elF2D"/>
    <property type="match status" value="1"/>
</dbReference>
<dbReference type="WBParaSite" id="maker-E.canG7_contigs_6402-snap-gene-0.37-mRNA-1">
    <property type="protein sequence ID" value="maker-E.canG7_contigs_6402-snap-gene-0.37-mRNA-1"/>
    <property type="gene ID" value="EcG7_03460"/>
</dbReference>
<dbReference type="Pfam" id="PF01253">
    <property type="entry name" value="SUI1"/>
    <property type="match status" value="1"/>
</dbReference>
<proteinExistence type="predicted"/>
<dbReference type="PANTHER" id="PTHR12217:SF4">
    <property type="entry name" value="EUKARYOTIC TRANSLATION INITIATION FACTOR 2D"/>
    <property type="match status" value="1"/>
</dbReference>
<dbReference type="CDD" id="cd21156">
    <property type="entry name" value="PUA_eIF2d-like"/>
    <property type="match status" value="1"/>
</dbReference>
<dbReference type="AlphaFoldDB" id="A0A915EZD7"/>
<keyword evidence="2" id="KW-1185">Reference proteome</keyword>
<sequence length="641" mass="71276">MSTPSVRQLTLLAASAWCNMLFLKPFKIRTNVVLPETKRRKLIRKMIEDLNVSNEDAGVIFKDRIVSEIKIHTSTRHDIVSYLFDGVPLAFLYEGQMIPTVFTLSLLSSSTIPLLYTYDVVMDRIFGGSDLMMPDVIRDGPLGGHVNSLQKSSICSVAAILEKAAHGKCSKPLAVGICNMSAAEFGGAGDKDKAILILHTSRDKLTELCPPHLLASYKLTDKIEVNYNIEPVSPNEVLFNEATTEDGSSELDGDDLLMFCFLRALRSLKLTDLPLPVNVFYAKHMKSDCPNGGKLDIKKTSYKKVGVFLEKMAAEGILSLETIDIGTTRLTAFQKDHPKLQELEQGLPEFSKLGGNTCDSDISFVDSTDSRFVVGNFYFGPPALKEVRMITPRIAPFFASAGYRYPSQLLNQHWSSRTGDGIEQSEICHIVGAYVDSNNLRSAGSRDLINVNDLLVRICDPNLLKESPESTLAEPRFQITFQDLITSITKGLKAAYRITYPPESGLVPVITTDNRSLKLNLYETRQSAKDVTRIVGLGNFGIDPKPFTRYIQTKLACSANLTEDPRYGNSVVVQAQGRHITALSKILTGRPLVFQKSGLKDTKNRQRRSPHIDKHLADLEEMTKEALGRKGTTFRSQCWRR</sequence>
<dbReference type="Gene3D" id="3.10.400.20">
    <property type="match status" value="1"/>
</dbReference>
<dbReference type="PROSITE" id="PS50296">
    <property type="entry name" value="SUI1"/>
    <property type="match status" value="1"/>
</dbReference>
<organism evidence="2 3">
    <name type="scientific">Echinococcus canadensis</name>
    <dbReference type="NCBI Taxonomy" id="519352"/>
    <lineage>
        <taxon>Eukaryota</taxon>
        <taxon>Metazoa</taxon>
        <taxon>Spiralia</taxon>
        <taxon>Lophotrochozoa</taxon>
        <taxon>Platyhelminthes</taxon>
        <taxon>Cestoda</taxon>
        <taxon>Eucestoda</taxon>
        <taxon>Cyclophyllidea</taxon>
        <taxon>Taeniidae</taxon>
        <taxon>Echinococcus</taxon>
        <taxon>Echinococcus canadensis group</taxon>
    </lineage>
</organism>
<reference evidence="3" key="1">
    <citation type="submission" date="2022-11" db="UniProtKB">
        <authorList>
            <consortium name="WormBaseParasite"/>
        </authorList>
    </citation>
    <scope>IDENTIFICATION</scope>
</reference>
<dbReference type="PROSITE" id="PS50890">
    <property type="entry name" value="PUA"/>
    <property type="match status" value="1"/>
</dbReference>
<accession>A0A915EZD7</accession>
<evidence type="ECO:0000313" key="2">
    <source>
        <dbReference type="Proteomes" id="UP000887562"/>
    </source>
</evidence>
<dbReference type="GO" id="GO:0001731">
    <property type="term" value="P:formation of translation preinitiation complex"/>
    <property type="evidence" value="ECO:0007669"/>
    <property type="project" value="InterPro"/>
</dbReference>
<name>A0A915EZD7_9CEST</name>
<dbReference type="InterPro" id="IPR039757">
    <property type="entry name" value="EIF2D"/>
</dbReference>
<protein>
    <submittedName>
        <fullName evidence="3">SUI1 domain-containing protein</fullName>
    </submittedName>
</protein>
<dbReference type="InterPro" id="IPR041366">
    <property type="entry name" value="Pre-PUA"/>
</dbReference>
<dbReference type="Gene3D" id="3.30.780.10">
    <property type="entry name" value="SUI1-like domain"/>
    <property type="match status" value="1"/>
</dbReference>
<dbReference type="InterPro" id="IPR001950">
    <property type="entry name" value="SUI1"/>
</dbReference>
<dbReference type="GO" id="GO:0003743">
    <property type="term" value="F:translation initiation factor activity"/>
    <property type="evidence" value="ECO:0007669"/>
    <property type="project" value="InterPro"/>
</dbReference>
<dbReference type="SUPFAM" id="SSF55159">
    <property type="entry name" value="eIF1-like"/>
    <property type="match status" value="1"/>
</dbReference>
<dbReference type="Proteomes" id="UP000887562">
    <property type="component" value="Unplaced"/>
</dbReference>
<dbReference type="Pfam" id="PF25304">
    <property type="entry name" value="WHD_eIF2D"/>
    <property type="match status" value="1"/>
</dbReference>